<protein>
    <submittedName>
        <fullName evidence="2">Uncharacterized protein</fullName>
    </submittedName>
</protein>
<reference evidence="2" key="1">
    <citation type="submission" date="2020-02" db="EMBL/GenBank/DDBJ databases">
        <authorList>
            <person name="Meier V. D."/>
        </authorList>
    </citation>
    <scope>NUCLEOTIDE SEQUENCE</scope>
    <source>
        <strain evidence="2">AVDCRST_MAG83</strain>
    </source>
</reference>
<organism evidence="2">
    <name type="scientific">uncultured Arthrobacter sp</name>
    <dbReference type="NCBI Taxonomy" id="114050"/>
    <lineage>
        <taxon>Bacteria</taxon>
        <taxon>Bacillati</taxon>
        <taxon>Actinomycetota</taxon>
        <taxon>Actinomycetes</taxon>
        <taxon>Micrococcales</taxon>
        <taxon>Micrococcaceae</taxon>
        <taxon>Arthrobacter</taxon>
        <taxon>environmental samples</taxon>
    </lineage>
</organism>
<evidence type="ECO:0000256" key="1">
    <source>
        <dbReference type="SAM" id="MobiDB-lite"/>
    </source>
</evidence>
<name>A0A6J4I7T0_9MICC</name>
<feature type="non-terminal residue" evidence="2">
    <location>
        <position position="101"/>
    </location>
</feature>
<feature type="non-terminal residue" evidence="2">
    <location>
        <position position="1"/>
    </location>
</feature>
<dbReference type="AlphaFoldDB" id="A0A6J4I7T0"/>
<accession>A0A6J4I7T0</accession>
<feature type="region of interest" description="Disordered" evidence="1">
    <location>
        <begin position="63"/>
        <end position="82"/>
    </location>
</feature>
<feature type="region of interest" description="Disordered" evidence="1">
    <location>
        <begin position="1"/>
        <end position="25"/>
    </location>
</feature>
<gene>
    <name evidence="2" type="ORF">AVDCRST_MAG83-1734</name>
</gene>
<evidence type="ECO:0000313" key="2">
    <source>
        <dbReference type="EMBL" id="CAA9242790.1"/>
    </source>
</evidence>
<sequence length="101" mass="10914">ELGPGLLRLAGDPDPAGRHPLPGDLRLPRSLVEVVDRHGAAVQGDRPGDPAVVHRGAACPRARLPRPVRDTQHGHHVHPRGRLVRVHRHVARVPHPPASPL</sequence>
<proteinExistence type="predicted"/>
<dbReference type="EMBL" id="CADCTE010000099">
    <property type="protein sequence ID" value="CAA9242790.1"/>
    <property type="molecule type" value="Genomic_DNA"/>
</dbReference>